<dbReference type="RefSeq" id="WP_183383381.1">
    <property type="nucleotide sequence ID" value="NZ_JACHXR010000004.1"/>
</dbReference>
<dbReference type="InterPro" id="IPR007527">
    <property type="entry name" value="Znf_SWIM"/>
</dbReference>
<keyword evidence="1" id="KW-0863">Zinc-finger</keyword>
<name>A0A7W5HKU8_9GAMM</name>
<evidence type="ECO:0000313" key="3">
    <source>
        <dbReference type="EMBL" id="MBB3230876.1"/>
    </source>
</evidence>
<dbReference type="AlphaFoldDB" id="A0A7W5HKU8"/>
<keyword evidence="4" id="KW-1185">Reference proteome</keyword>
<dbReference type="GO" id="GO:0008270">
    <property type="term" value="F:zinc ion binding"/>
    <property type="evidence" value="ECO:0007669"/>
    <property type="project" value="UniProtKB-KW"/>
</dbReference>
<accession>A0A7W5HKU8</accession>
<reference evidence="3 4" key="1">
    <citation type="submission" date="2020-08" db="EMBL/GenBank/DDBJ databases">
        <title>Genomic Encyclopedia of Type Strains, Phase III (KMG-III): the genomes of soil and plant-associated and newly described type strains.</title>
        <authorList>
            <person name="Whitman W."/>
        </authorList>
    </citation>
    <scope>NUCLEOTIDE SEQUENCE [LARGE SCALE GENOMIC DNA]</scope>
    <source>
        <strain evidence="3 4">CECT 7744</strain>
    </source>
</reference>
<keyword evidence="1" id="KW-0479">Metal-binding</keyword>
<sequence length="577" mass="65398">MAATQDEAALLSDRQLAMLAGEAAFGRGVEYYREGMVVGWNRKGATITADVEGSERYRVVLKLSKRGLDGGCDCPASEGIDFCKHCVATALAYRADQAEQTRLTEGDAAERIRAYLQQMDKPSLVEALQSLIENDPVLRQQWSLRADAVLGVLDHKALKKRITAAFPINRDLYRYGQVRAYFARAEAVVDQLAEQAPQLPADKCLTLVDYALSRMARALETIDDSGGFRFHCEATLQTLHVQTVTRLDWSPDKLAAYLYDKAFGGGEDLYPEIPDAYEEALGEAGMAAYHARLQRAWDALPELPAKAGWSEQYRYIRLRDPLFKHAEAAGDLPAMLALYRKTASNERDCLDAAELCIAHEAWDQVEPWLTRAKKAASDQHPHQQIERQRLEVRLQLQRGEAEAAAALQWDIYRHTQRLEDYRQLVAKASEHGLAVDYRQRARDWLVDRLDQSSESSFGWAPRTADSLLEIHLFEGRLAEAQALCAERAVSFWLLLQLAQVLKDPDESLPLYLRLVRHMVRQTNNQGYRDGIALLEELRDTLDTSAQRQAFEQALMQLRTEFKQKRNFITWLNEAFPA</sequence>
<feature type="domain" description="SWIM-type" evidence="2">
    <location>
        <begin position="57"/>
        <end position="94"/>
    </location>
</feature>
<dbReference type="PROSITE" id="PS50966">
    <property type="entry name" value="ZF_SWIM"/>
    <property type="match status" value="1"/>
</dbReference>
<dbReference type="EMBL" id="JACHXR010000004">
    <property type="protein sequence ID" value="MBB3230876.1"/>
    <property type="molecule type" value="Genomic_DNA"/>
</dbReference>
<proteinExistence type="predicted"/>
<gene>
    <name evidence="3" type="ORF">FHR97_001728</name>
</gene>
<organism evidence="3 4">
    <name type="scientific">Halomonas stenophila</name>
    <dbReference type="NCBI Taxonomy" id="795312"/>
    <lineage>
        <taxon>Bacteria</taxon>
        <taxon>Pseudomonadati</taxon>
        <taxon>Pseudomonadota</taxon>
        <taxon>Gammaproteobacteria</taxon>
        <taxon>Oceanospirillales</taxon>
        <taxon>Halomonadaceae</taxon>
        <taxon>Halomonas</taxon>
    </lineage>
</organism>
<evidence type="ECO:0000259" key="2">
    <source>
        <dbReference type="PROSITE" id="PS50966"/>
    </source>
</evidence>
<evidence type="ECO:0000256" key="1">
    <source>
        <dbReference type="PROSITE-ProRule" id="PRU00325"/>
    </source>
</evidence>
<keyword evidence="1" id="KW-0862">Zinc</keyword>
<evidence type="ECO:0000313" key="4">
    <source>
        <dbReference type="Proteomes" id="UP000518892"/>
    </source>
</evidence>
<comment type="caution">
    <text evidence="3">The sequence shown here is derived from an EMBL/GenBank/DDBJ whole genome shotgun (WGS) entry which is preliminary data.</text>
</comment>
<dbReference type="Proteomes" id="UP000518892">
    <property type="component" value="Unassembled WGS sequence"/>
</dbReference>
<protein>
    <submittedName>
        <fullName evidence="3">Putative Zn finger protein</fullName>
    </submittedName>
</protein>